<sequence>MTTKLSVGVTRKVGQPNFGSACATCQLEIEIDNSLMNDHADTLTERIRRTFDLCRQEVDRELMRHADGSHSRPEAINGNVRARNGSSPQPTQARRARPATDAQIRAIHAIASKANVRLASELDAEFGVASPQSLTLQQASELIEKLKSQLTGQ</sequence>
<accession>A0ABT0U4Q9</accession>
<dbReference type="Proteomes" id="UP001202961">
    <property type="component" value="Unassembled WGS sequence"/>
</dbReference>
<name>A0ABT0U4Q9_9BACT</name>
<feature type="compositionally biased region" description="Basic and acidic residues" evidence="1">
    <location>
        <begin position="63"/>
        <end position="73"/>
    </location>
</feature>
<keyword evidence="3" id="KW-1185">Reference proteome</keyword>
<gene>
    <name evidence="2" type="ORF">NB063_14835</name>
</gene>
<feature type="region of interest" description="Disordered" evidence="1">
    <location>
        <begin position="63"/>
        <end position="101"/>
    </location>
</feature>
<comment type="caution">
    <text evidence="2">The sequence shown here is derived from an EMBL/GenBank/DDBJ whole genome shotgun (WGS) entry which is preliminary data.</text>
</comment>
<evidence type="ECO:0000313" key="3">
    <source>
        <dbReference type="Proteomes" id="UP001202961"/>
    </source>
</evidence>
<reference evidence="2 3" key="1">
    <citation type="journal article" date="2022" name="Syst. Appl. Microbiol.">
        <title>Rhodopirellula aestuarii sp. nov., a novel member of the genus Rhodopirellula isolated from brackish sediments collected in the Tagus River estuary, Portugal.</title>
        <authorList>
            <person name="Vitorino I.R."/>
            <person name="Klimek D."/>
            <person name="Calusinska M."/>
            <person name="Lobo-da-Cunha A."/>
            <person name="Vasconcelos V."/>
            <person name="Lage O.M."/>
        </authorList>
    </citation>
    <scope>NUCLEOTIDE SEQUENCE [LARGE SCALE GENOMIC DNA]</scope>
    <source>
        <strain evidence="2 3">ICT_H3.1</strain>
    </source>
</reference>
<organism evidence="2 3">
    <name type="scientific">Aporhodopirellula aestuarii</name>
    <dbReference type="NCBI Taxonomy" id="2950107"/>
    <lineage>
        <taxon>Bacteria</taxon>
        <taxon>Pseudomonadati</taxon>
        <taxon>Planctomycetota</taxon>
        <taxon>Planctomycetia</taxon>
        <taxon>Pirellulales</taxon>
        <taxon>Pirellulaceae</taxon>
        <taxon>Aporhodopirellula</taxon>
    </lineage>
</organism>
<evidence type="ECO:0000313" key="2">
    <source>
        <dbReference type="EMBL" id="MCM2371883.1"/>
    </source>
</evidence>
<protein>
    <submittedName>
        <fullName evidence="2">Regulatory protein GemA</fullName>
    </submittedName>
</protein>
<evidence type="ECO:0000256" key="1">
    <source>
        <dbReference type="SAM" id="MobiDB-lite"/>
    </source>
</evidence>
<proteinExistence type="predicted"/>
<dbReference type="EMBL" id="JAMQBK010000039">
    <property type="protein sequence ID" value="MCM2371883.1"/>
    <property type="molecule type" value="Genomic_DNA"/>
</dbReference>
<dbReference type="RefSeq" id="WP_250929516.1">
    <property type="nucleotide sequence ID" value="NZ_JAMQBK010000039.1"/>
</dbReference>